<dbReference type="AlphaFoldDB" id="A0A023CWC3"/>
<dbReference type="EMBL" id="AYZF01000013">
    <property type="protein sequence ID" value="KRN06190.1"/>
    <property type="molecule type" value="Genomic_DNA"/>
</dbReference>
<dbReference type="InterPro" id="IPR002744">
    <property type="entry name" value="MIP18-like"/>
</dbReference>
<dbReference type="PATRIC" id="fig|1423806.3.peg.1406"/>
<keyword evidence="3" id="KW-1185">Reference proteome</keyword>
<dbReference type="PANTHER" id="PTHR42831:SF1">
    <property type="entry name" value="FE-S PROTEIN MATURATION AUXILIARY FACTOR YITW"/>
    <property type="match status" value="1"/>
</dbReference>
<keyword evidence="2" id="KW-0489">Methyltransferase</keyword>
<dbReference type="InterPro" id="IPR034904">
    <property type="entry name" value="FSCA_dom_sf"/>
</dbReference>
<dbReference type="GO" id="GO:0032259">
    <property type="term" value="P:methylation"/>
    <property type="evidence" value="ECO:0007669"/>
    <property type="project" value="UniProtKB-KW"/>
</dbReference>
<dbReference type="InterPro" id="IPR052339">
    <property type="entry name" value="Fe-S_Maturation_MIP18"/>
</dbReference>
<dbReference type="Pfam" id="PF01883">
    <property type="entry name" value="FeS_assembly_P"/>
    <property type="match status" value="1"/>
</dbReference>
<gene>
    <name evidence="2" type="ORF">FD15_GL001386</name>
</gene>
<protein>
    <submittedName>
        <fullName evidence="2">N-6 adenine-specific DNA methylase YitW</fullName>
    </submittedName>
</protein>
<sequence length="107" mass="12135">MEEQRDQETIKNEILEKLEDVIDPELGVDIVNLGLVYEINLNEAGLCEIKMTLTTMGCPLTDVLADMVDRALVSVPEIEKVDVKFVWEPAWSIDKMTRYAKMALGIH</sequence>
<dbReference type="PANTHER" id="PTHR42831">
    <property type="entry name" value="FE-S PROTEIN MATURATION AUXILIARY FACTOR YITW"/>
    <property type="match status" value="1"/>
</dbReference>
<evidence type="ECO:0000313" key="2">
    <source>
        <dbReference type="EMBL" id="KRN06190.1"/>
    </source>
</evidence>
<evidence type="ECO:0000313" key="3">
    <source>
        <dbReference type="Proteomes" id="UP000050961"/>
    </source>
</evidence>
<dbReference type="OrthoDB" id="9805360at2"/>
<evidence type="ECO:0000259" key="1">
    <source>
        <dbReference type="Pfam" id="PF01883"/>
    </source>
</evidence>
<keyword evidence="2" id="KW-0808">Transferase</keyword>
<accession>A0A023CWC3</accession>
<dbReference type="Proteomes" id="UP000050961">
    <property type="component" value="Unassembled WGS sequence"/>
</dbReference>
<name>A0A023CWC3_9LACO</name>
<comment type="caution">
    <text evidence="2">The sequence shown here is derived from an EMBL/GenBank/DDBJ whole genome shotgun (WGS) entry which is preliminary data.</text>
</comment>
<dbReference type="SUPFAM" id="SSF117916">
    <property type="entry name" value="Fe-S cluster assembly (FSCA) domain-like"/>
    <property type="match status" value="1"/>
</dbReference>
<proteinExistence type="predicted"/>
<dbReference type="Gene3D" id="3.30.300.130">
    <property type="entry name" value="Fe-S cluster assembly (FSCA)"/>
    <property type="match status" value="1"/>
</dbReference>
<reference evidence="2 3" key="1">
    <citation type="journal article" date="2015" name="Genome Announc.">
        <title>Expanding the biotechnology potential of lactobacilli through comparative genomics of 213 strains and associated genera.</title>
        <authorList>
            <person name="Sun Z."/>
            <person name="Harris H.M."/>
            <person name="McCann A."/>
            <person name="Guo C."/>
            <person name="Argimon S."/>
            <person name="Zhang W."/>
            <person name="Yang X."/>
            <person name="Jeffery I.B."/>
            <person name="Cooney J.C."/>
            <person name="Kagawa T.F."/>
            <person name="Liu W."/>
            <person name="Song Y."/>
            <person name="Salvetti E."/>
            <person name="Wrobel A."/>
            <person name="Rasinkangas P."/>
            <person name="Parkhill J."/>
            <person name="Rea M.C."/>
            <person name="O'Sullivan O."/>
            <person name="Ritari J."/>
            <person name="Douillard F.P."/>
            <person name="Paul Ross R."/>
            <person name="Yang R."/>
            <person name="Briner A.E."/>
            <person name="Felis G.E."/>
            <person name="de Vos W.M."/>
            <person name="Barrangou R."/>
            <person name="Klaenhammer T.R."/>
            <person name="Caufield P.W."/>
            <person name="Cui Y."/>
            <person name="Zhang H."/>
            <person name="O'Toole P.W."/>
        </authorList>
    </citation>
    <scope>NUCLEOTIDE SEQUENCE [LARGE SCALE GENOMIC DNA]</scope>
    <source>
        <strain evidence="2 3">DSM 21376</strain>
    </source>
</reference>
<organism evidence="2 3">
    <name type="scientific">Liquorilactobacillus sucicola DSM 21376 = JCM 15457</name>
    <dbReference type="NCBI Taxonomy" id="1423806"/>
    <lineage>
        <taxon>Bacteria</taxon>
        <taxon>Bacillati</taxon>
        <taxon>Bacillota</taxon>
        <taxon>Bacilli</taxon>
        <taxon>Lactobacillales</taxon>
        <taxon>Lactobacillaceae</taxon>
        <taxon>Liquorilactobacillus</taxon>
    </lineage>
</organism>
<dbReference type="STRING" id="1423806.FD15_GL001386"/>
<dbReference type="RefSeq" id="WP_034988139.1">
    <property type="nucleotide sequence ID" value="NZ_AYZF01000013.1"/>
</dbReference>
<dbReference type="GO" id="GO:0008168">
    <property type="term" value="F:methyltransferase activity"/>
    <property type="evidence" value="ECO:0007669"/>
    <property type="project" value="UniProtKB-KW"/>
</dbReference>
<feature type="domain" description="MIP18 family-like" evidence="1">
    <location>
        <begin position="12"/>
        <end position="84"/>
    </location>
</feature>
<dbReference type="eggNOG" id="COG2151">
    <property type="taxonomic scope" value="Bacteria"/>
</dbReference>